<dbReference type="InterPro" id="IPR009057">
    <property type="entry name" value="Homeodomain-like_sf"/>
</dbReference>
<evidence type="ECO:0000256" key="2">
    <source>
        <dbReference type="ARBA" id="ARBA00023125"/>
    </source>
</evidence>
<keyword evidence="7" id="KW-1185">Reference proteome</keyword>
<dbReference type="Pfam" id="PF02311">
    <property type="entry name" value="AraC_binding"/>
    <property type="match status" value="1"/>
</dbReference>
<dbReference type="Gene3D" id="1.10.10.60">
    <property type="entry name" value="Homeodomain-like"/>
    <property type="match status" value="2"/>
</dbReference>
<dbReference type="PANTHER" id="PTHR46796">
    <property type="entry name" value="HTH-TYPE TRANSCRIPTIONAL ACTIVATOR RHAS-RELATED"/>
    <property type="match status" value="1"/>
</dbReference>
<accession>A0ABQ1HZK7</accession>
<comment type="caution">
    <text evidence="6">The sequence shown here is derived from an EMBL/GenBank/DDBJ whole genome shotgun (WGS) entry which is preliminary data.</text>
</comment>
<dbReference type="InterPro" id="IPR050204">
    <property type="entry name" value="AraC_XylS_family_regulators"/>
</dbReference>
<evidence type="ECO:0000313" key="6">
    <source>
        <dbReference type="EMBL" id="GGB00776.1"/>
    </source>
</evidence>
<protein>
    <submittedName>
        <fullName evidence="6">AraC family transcriptional regulator</fullName>
    </submittedName>
</protein>
<keyword evidence="2" id="KW-0238">DNA-binding</keyword>
<dbReference type="Gene3D" id="2.60.120.10">
    <property type="entry name" value="Jelly Rolls"/>
    <property type="match status" value="1"/>
</dbReference>
<dbReference type="InterPro" id="IPR011051">
    <property type="entry name" value="RmlC_Cupin_sf"/>
</dbReference>
<dbReference type="SMART" id="SM00342">
    <property type="entry name" value="HTH_ARAC"/>
    <property type="match status" value="1"/>
</dbReference>
<evidence type="ECO:0000256" key="3">
    <source>
        <dbReference type="ARBA" id="ARBA00023159"/>
    </source>
</evidence>
<feature type="domain" description="HTH araC/xylS-type" evidence="5">
    <location>
        <begin position="155"/>
        <end position="253"/>
    </location>
</feature>
<evidence type="ECO:0000259" key="5">
    <source>
        <dbReference type="PROSITE" id="PS01124"/>
    </source>
</evidence>
<dbReference type="PROSITE" id="PS00041">
    <property type="entry name" value="HTH_ARAC_FAMILY_1"/>
    <property type="match status" value="1"/>
</dbReference>
<dbReference type="PROSITE" id="PS01124">
    <property type="entry name" value="HTH_ARAC_FAMILY_2"/>
    <property type="match status" value="1"/>
</dbReference>
<proteinExistence type="predicted"/>
<dbReference type="EMBL" id="BMDY01000006">
    <property type="protein sequence ID" value="GGB00776.1"/>
    <property type="molecule type" value="Genomic_DNA"/>
</dbReference>
<dbReference type="SUPFAM" id="SSF46689">
    <property type="entry name" value="Homeodomain-like"/>
    <property type="match status" value="2"/>
</dbReference>
<evidence type="ECO:0000313" key="7">
    <source>
        <dbReference type="Proteomes" id="UP000651977"/>
    </source>
</evidence>
<dbReference type="InterPro" id="IPR014710">
    <property type="entry name" value="RmlC-like_jellyroll"/>
</dbReference>
<keyword evidence="3" id="KW-0010">Activator</keyword>
<keyword evidence="1" id="KW-0805">Transcription regulation</keyword>
<dbReference type="RefSeq" id="WP_055734803.1">
    <property type="nucleotide sequence ID" value="NZ_BMDY01000006.1"/>
</dbReference>
<dbReference type="PANTHER" id="PTHR46796:SF10">
    <property type="entry name" value="TRANSCRIPTIONAL ACTIVATOR FEAR"/>
    <property type="match status" value="1"/>
</dbReference>
<reference evidence="7" key="1">
    <citation type="journal article" date="2019" name="Int. J. Syst. Evol. Microbiol.">
        <title>The Global Catalogue of Microorganisms (GCM) 10K type strain sequencing project: providing services to taxonomists for standard genome sequencing and annotation.</title>
        <authorList>
            <consortium name="The Broad Institute Genomics Platform"/>
            <consortium name="The Broad Institute Genome Sequencing Center for Infectious Disease"/>
            <person name="Wu L."/>
            <person name="Ma J."/>
        </authorList>
    </citation>
    <scope>NUCLEOTIDE SEQUENCE [LARGE SCALE GENOMIC DNA]</scope>
    <source>
        <strain evidence="7">CGMCC 1.10131</strain>
    </source>
</reference>
<evidence type="ECO:0000256" key="4">
    <source>
        <dbReference type="ARBA" id="ARBA00023163"/>
    </source>
</evidence>
<organism evidence="6 7">
    <name type="scientific">Agarivorans gilvus</name>
    <dbReference type="NCBI Taxonomy" id="680279"/>
    <lineage>
        <taxon>Bacteria</taxon>
        <taxon>Pseudomonadati</taxon>
        <taxon>Pseudomonadota</taxon>
        <taxon>Gammaproteobacteria</taxon>
        <taxon>Alteromonadales</taxon>
        <taxon>Alteromonadaceae</taxon>
        <taxon>Agarivorans</taxon>
    </lineage>
</organism>
<keyword evidence="4" id="KW-0804">Transcription</keyword>
<evidence type="ECO:0000256" key="1">
    <source>
        <dbReference type="ARBA" id="ARBA00023015"/>
    </source>
</evidence>
<dbReference type="SUPFAM" id="SSF51182">
    <property type="entry name" value="RmlC-like cupins"/>
    <property type="match status" value="1"/>
</dbReference>
<dbReference type="InterPro" id="IPR020449">
    <property type="entry name" value="Tscrpt_reg_AraC-type_HTH"/>
</dbReference>
<dbReference type="Proteomes" id="UP000651977">
    <property type="component" value="Unassembled WGS sequence"/>
</dbReference>
<dbReference type="InterPro" id="IPR018062">
    <property type="entry name" value="HTH_AraC-typ_CS"/>
</dbReference>
<dbReference type="Pfam" id="PF12833">
    <property type="entry name" value="HTH_18"/>
    <property type="match status" value="1"/>
</dbReference>
<name>A0ABQ1HZK7_9ALTE</name>
<gene>
    <name evidence="6" type="ORF">GCM10007414_12430</name>
</gene>
<sequence>MHQANNLAQVLSLPSQAHHHSHSYAQMVIGLHGKTEFDIQGRGQAVGPGDGCLLPASTEHAFNGLANNQILVVNFVATAQPSLQDKLEHLFRHPSYFQLSQQTQLLIRALGQELLLQPHDPLLAESCANTLVCILKKHLSSPLPSKRQGERLSMARIDSYIQQHLQHKISVAQLAGSVFMAESHFYALFRQQTGLSPHQYLLIKRLEQAKQLLIEPHFCIQQIAQLCGFASQSSFTTAFNRHFSLTPARFRRQFH</sequence>
<dbReference type="InterPro" id="IPR018060">
    <property type="entry name" value="HTH_AraC"/>
</dbReference>
<dbReference type="PRINTS" id="PR00032">
    <property type="entry name" value="HTHARAC"/>
</dbReference>
<dbReference type="InterPro" id="IPR003313">
    <property type="entry name" value="AraC-bd"/>
</dbReference>